<evidence type="ECO:0000313" key="2">
    <source>
        <dbReference type="EMBL" id="MFD1547260.1"/>
    </source>
</evidence>
<evidence type="ECO:0000313" key="3">
    <source>
        <dbReference type="Proteomes" id="UP001597097"/>
    </source>
</evidence>
<dbReference type="EMBL" id="JBHUCM010000075">
    <property type="protein sequence ID" value="MFD1547260.1"/>
    <property type="molecule type" value="Genomic_DNA"/>
</dbReference>
<gene>
    <name evidence="2" type="ORF">ACFSJ0_60235</name>
</gene>
<keyword evidence="1" id="KW-0472">Membrane</keyword>
<reference evidence="3" key="1">
    <citation type="journal article" date="2019" name="Int. J. Syst. Evol. Microbiol.">
        <title>The Global Catalogue of Microorganisms (GCM) 10K type strain sequencing project: providing services to taxonomists for standard genome sequencing and annotation.</title>
        <authorList>
            <consortium name="The Broad Institute Genomics Platform"/>
            <consortium name="The Broad Institute Genome Sequencing Center for Infectious Disease"/>
            <person name="Wu L."/>
            <person name="Ma J."/>
        </authorList>
    </citation>
    <scope>NUCLEOTIDE SEQUENCE [LARGE SCALE GENOMIC DNA]</scope>
    <source>
        <strain evidence="3">CGMCC 1.15399</strain>
    </source>
</reference>
<name>A0ABW4GXC0_9ACTN</name>
<feature type="transmembrane region" description="Helical" evidence="1">
    <location>
        <begin position="30"/>
        <end position="49"/>
    </location>
</feature>
<keyword evidence="3" id="KW-1185">Reference proteome</keyword>
<evidence type="ECO:0000256" key="1">
    <source>
        <dbReference type="SAM" id="Phobius"/>
    </source>
</evidence>
<dbReference type="Proteomes" id="UP001597097">
    <property type="component" value="Unassembled WGS sequence"/>
</dbReference>
<proteinExistence type="predicted"/>
<protein>
    <submittedName>
        <fullName evidence="2">Uncharacterized protein</fullName>
    </submittedName>
</protein>
<sequence>MARAILAALFLTAIWQVAEALLPVSFAEAFALIIFSGMIAYPTAAWLAMPRIPRKLLILAVASCLALYALTFLLTV</sequence>
<organism evidence="2 3">
    <name type="scientific">Nonomuraea guangzhouensis</name>
    <dbReference type="NCBI Taxonomy" id="1291555"/>
    <lineage>
        <taxon>Bacteria</taxon>
        <taxon>Bacillati</taxon>
        <taxon>Actinomycetota</taxon>
        <taxon>Actinomycetes</taxon>
        <taxon>Streptosporangiales</taxon>
        <taxon>Streptosporangiaceae</taxon>
        <taxon>Nonomuraea</taxon>
    </lineage>
</organism>
<keyword evidence="1" id="KW-1133">Transmembrane helix</keyword>
<feature type="transmembrane region" description="Helical" evidence="1">
    <location>
        <begin position="56"/>
        <end position="74"/>
    </location>
</feature>
<keyword evidence="1" id="KW-0812">Transmembrane</keyword>
<comment type="caution">
    <text evidence="2">The sequence shown here is derived from an EMBL/GenBank/DDBJ whole genome shotgun (WGS) entry which is preliminary data.</text>
</comment>
<accession>A0ABW4GXC0</accession>
<dbReference type="RefSeq" id="WP_219528144.1">
    <property type="nucleotide sequence ID" value="NZ_JAHKRM010000003.1"/>
</dbReference>